<keyword evidence="3" id="KW-1185">Reference proteome</keyword>
<accession>A0A2W2CRL9</accession>
<evidence type="ECO:0000256" key="1">
    <source>
        <dbReference type="SAM" id="Phobius"/>
    </source>
</evidence>
<keyword evidence="1" id="KW-0812">Transmembrane</keyword>
<dbReference type="GO" id="GO:0016787">
    <property type="term" value="F:hydrolase activity"/>
    <property type="evidence" value="ECO:0007669"/>
    <property type="project" value="UniProtKB-KW"/>
</dbReference>
<dbReference type="EMBL" id="POUD01000514">
    <property type="protein sequence ID" value="PZG02176.1"/>
    <property type="molecule type" value="Genomic_DNA"/>
</dbReference>
<sequence>MTPIQRYLAEEVALDHVDGLISRREALRRLGLLGLGLPAATALLTACGASPDP</sequence>
<dbReference type="Proteomes" id="UP000249304">
    <property type="component" value="Unassembled WGS sequence"/>
</dbReference>
<evidence type="ECO:0000313" key="2">
    <source>
        <dbReference type="EMBL" id="PZG02176.1"/>
    </source>
</evidence>
<proteinExistence type="predicted"/>
<keyword evidence="1" id="KW-1133">Transmembrane helix</keyword>
<name>A0A2W2CRL9_9ACTN</name>
<feature type="transmembrane region" description="Helical" evidence="1">
    <location>
        <begin position="30"/>
        <end position="51"/>
    </location>
</feature>
<reference evidence="2 3" key="1">
    <citation type="submission" date="2018-01" db="EMBL/GenBank/DDBJ databases">
        <title>Draft genome sequence of Nonomuraea sp. KC333.</title>
        <authorList>
            <person name="Sahin N."/>
            <person name="Saygin H."/>
            <person name="Ay H."/>
        </authorList>
    </citation>
    <scope>NUCLEOTIDE SEQUENCE [LARGE SCALE GENOMIC DNA]</scope>
    <source>
        <strain evidence="2 3">KC333</strain>
    </source>
</reference>
<evidence type="ECO:0000313" key="3">
    <source>
        <dbReference type="Proteomes" id="UP000249304"/>
    </source>
</evidence>
<keyword evidence="1" id="KW-0472">Membrane</keyword>
<protein>
    <submittedName>
        <fullName evidence="2">Dienelactone hydrolase</fullName>
    </submittedName>
</protein>
<keyword evidence="2" id="KW-0378">Hydrolase</keyword>
<organism evidence="2 3">
    <name type="scientific">Nonomuraea aridisoli</name>
    <dbReference type="NCBI Taxonomy" id="2070368"/>
    <lineage>
        <taxon>Bacteria</taxon>
        <taxon>Bacillati</taxon>
        <taxon>Actinomycetota</taxon>
        <taxon>Actinomycetes</taxon>
        <taxon>Streptosporangiales</taxon>
        <taxon>Streptosporangiaceae</taxon>
        <taxon>Nonomuraea</taxon>
    </lineage>
</organism>
<dbReference type="AlphaFoldDB" id="A0A2W2CRL9"/>
<comment type="caution">
    <text evidence="2">The sequence shown here is derived from an EMBL/GenBank/DDBJ whole genome shotgun (WGS) entry which is preliminary data.</text>
</comment>
<gene>
    <name evidence="2" type="ORF">C1J01_47555</name>
</gene>
<feature type="non-terminal residue" evidence="2">
    <location>
        <position position="53"/>
    </location>
</feature>